<reference evidence="1 2" key="1">
    <citation type="journal article" date="2013" name="PLoS Genet.">
        <title>The genome and development-dependent transcriptomes of Pyronema confluens: a window into fungal evolution.</title>
        <authorList>
            <person name="Traeger S."/>
            <person name="Altegoer F."/>
            <person name="Freitag M."/>
            <person name="Gabaldon T."/>
            <person name="Kempken F."/>
            <person name="Kumar A."/>
            <person name="Marcet-Houben M."/>
            <person name="Poggeler S."/>
            <person name="Stajich J.E."/>
            <person name="Nowrousian M."/>
        </authorList>
    </citation>
    <scope>NUCLEOTIDE SEQUENCE [LARGE SCALE GENOMIC DNA]</scope>
    <source>
        <strain evidence="2">CBS 100304</strain>
        <tissue evidence="1">Vegetative mycelium</tissue>
    </source>
</reference>
<dbReference type="EMBL" id="HF935360">
    <property type="protein sequence ID" value="CCX07662.1"/>
    <property type="molecule type" value="Genomic_DNA"/>
</dbReference>
<evidence type="ECO:0000313" key="2">
    <source>
        <dbReference type="Proteomes" id="UP000018144"/>
    </source>
</evidence>
<dbReference type="Proteomes" id="UP000018144">
    <property type="component" value="Unassembled WGS sequence"/>
</dbReference>
<protein>
    <submittedName>
        <fullName evidence="1">Uncharacterized protein</fullName>
    </submittedName>
</protein>
<accession>U4LBH0</accession>
<sequence length="28" mass="3503">MPDIRRYIIRSIDVNERNDHYSARHFLD</sequence>
<evidence type="ECO:0000313" key="1">
    <source>
        <dbReference type="EMBL" id="CCX07662.1"/>
    </source>
</evidence>
<gene>
    <name evidence="1" type="ORF">PCON_07251</name>
</gene>
<name>U4LBH0_PYROM</name>
<organism evidence="1 2">
    <name type="scientific">Pyronema omphalodes (strain CBS 100304)</name>
    <name type="common">Pyronema confluens</name>
    <dbReference type="NCBI Taxonomy" id="1076935"/>
    <lineage>
        <taxon>Eukaryota</taxon>
        <taxon>Fungi</taxon>
        <taxon>Dikarya</taxon>
        <taxon>Ascomycota</taxon>
        <taxon>Pezizomycotina</taxon>
        <taxon>Pezizomycetes</taxon>
        <taxon>Pezizales</taxon>
        <taxon>Pyronemataceae</taxon>
        <taxon>Pyronema</taxon>
    </lineage>
</organism>
<proteinExistence type="predicted"/>
<dbReference type="AlphaFoldDB" id="U4LBH0"/>
<keyword evidence="2" id="KW-1185">Reference proteome</keyword>